<dbReference type="Pfam" id="PF13358">
    <property type="entry name" value="DDE_3"/>
    <property type="match status" value="1"/>
</dbReference>
<name>A0A9X0UCZ7_9PROT</name>
<accession>A0A9X0UCZ7</accession>
<dbReference type="EMBL" id="JACOMF010000006">
    <property type="protein sequence ID" value="MBC4015086.1"/>
    <property type="molecule type" value="Genomic_DNA"/>
</dbReference>
<reference evidence="2" key="1">
    <citation type="submission" date="2020-08" db="EMBL/GenBank/DDBJ databases">
        <authorList>
            <person name="Hu Y."/>
            <person name="Nguyen S.V."/>
            <person name="Li F."/>
            <person name="Fanning S."/>
        </authorList>
    </citation>
    <scope>NUCLEOTIDE SEQUENCE</scope>
    <source>
        <strain evidence="2">SYSU D8009</strain>
    </source>
</reference>
<evidence type="ECO:0000313" key="2">
    <source>
        <dbReference type="EMBL" id="MBC4015086.1"/>
    </source>
</evidence>
<dbReference type="AlphaFoldDB" id="A0A9X0UCZ7"/>
<dbReference type="GO" id="GO:0003676">
    <property type="term" value="F:nucleic acid binding"/>
    <property type="evidence" value="ECO:0007669"/>
    <property type="project" value="InterPro"/>
</dbReference>
<evidence type="ECO:0000313" key="3">
    <source>
        <dbReference type="Proteomes" id="UP000600101"/>
    </source>
</evidence>
<protein>
    <submittedName>
        <fullName evidence="2">Transposase</fullName>
    </submittedName>
</protein>
<proteinExistence type="predicted"/>
<comment type="caution">
    <text evidence="2">The sequence shown here is derived from an EMBL/GenBank/DDBJ whole genome shotgun (WGS) entry which is preliminary data.</text>
</comment>
<dbReference type="InterPro" id="IPR038717">
    <property type="entry name" value="Tc1-like_DDE_dom"/>
</dbReference>
<organism evidence="2 3">
    <name type="scientific">Siccirubricoccus deserti</name>
    <dbReference type="NCBI Taxonomy" id="2013562"/>
    <lineage>
        <taxon>Bacteria</taxon>
        <taxon>Pseudomonadati</taxon>
        <taxon>Pseudomonadota</taxon>
        <taxon>Alphaproteobacteria</taxon>
        <taxon>Acetobacterales</taxon>
        <taxon>Roseomonadaceae</taxon>
        <taxon>Siccirubricoccus</taxon>
    </lineage>
</organism>
<dbReference type="InterPro" id="IPR036397">
    <property type="entry name" value="RNaseH_sf"/>
</dbReference>
<sequence length="67" mass="7291">MSTRSWRLSCVPAVSSSWDNPGHHKGAGIRPAIEATGASLLYLPPQSPDFNPIENAFTKLKARREAT</sequence>
<dbReference type="Gene3D" id="3.30.420.10">
    <property type="entry name" value="Ribonuclease H-like superfamily/Ribonuclease H"/>
    <property type="match status" value="1"/>
</dbReference>
<keyword evidence="3" id="KW-1185">Reference proteome</keyword>
<evidence type="ECO:0000259" key="1">
    <source>
        <dbReference type="Pfam" id="PF13358"/>
    </source>
</evidence>
<gene>
    <name evidence="2" type="ORF">H7965_07080</name>
</gene>
<dbReference type="Proteomes" id="UP000600101">
    <property type="component" value="Unassembled WGS sequence"/>
</dbReference>
<feature type="domain" description="Tc1-like transposase DDE" evidence="1">
    <location>
        <begin position="19"/>
        <end position="65"/>
    </location>
</feature>